<comment type="function">
    <text evidence="12 13">Required for formation of the rod structure in the basal body of the flagellar apparatus. Together with FliI and FliH, may constitute the export apparatus of flagellin.</text>
</comment>
<accession>A0A2K8KV15</accession>
<keyword evidence="15" id="KW-0969">Cilium</keyword>
<reference evidence="15 16" key="1">
    <citation type="submission" date="2016-12" db="EMBL/GenBank/DDBJ databases">
        <title>Isolation and genomic insights into novel planktonic Zetaproteobacteria from stratified waters of the Chesapeake Bay.</title>
        <authorList>
            <person name="McAllister S.M."/>
            <person name="Kato S."/>
            <person name="Chan C.S."/>
            <person name="Chiu B.K."/>
            <person name="Field E.K."/>
        </authorList>
    </citation>
    <scope>NUCLEOTIDE SEQUENCE [LARGE SCALE GENOMIC DNA]</scope>
    <source>
        <strain evidence="15 16">CP-5</strain>
    </source>
</reference>
<dbReference type="RefSeq" id="WP_100276592.1">
    <property type="nucleotide sequence ID" value="NZ_CP018799.1"/>
</dbReference>
<proteinExistence type="inferred from homology"/>
<feature type="transmembrane region" description="Helical" evidence="13">
    <location>
        <begin position="185"/>
        <end position="211"/>
    </location>
</feature>
<dbReference type="AlphaFoldDB" id="A0A2K8KV15"/>
<evidence type="ECO:0000256" key="3">
    <source>
        <dbReference type="ARBA" id="ARBA00021622"/>
    </source>
</evidence>
<keyword evidence="15" id="KW-0282">Flagellum</keyword>
<dbReference type="EMBL" id="CP018799">
    <property type="protein sequence ID" value="ATX78597.1"/>
    <property type="molecule type" value="Genomic_DNA"/>
</dbReference>
<dbReference type="PANTHER" id="PTHR30531">
    <property type="entry name" value="FLAGELLAR BIOSYNTHETIC PROTEIN FLHB"/>
    <property type="match status" value="1"/>
</dbReference>
<evidence type="ECO:0000313" key="16">
    <source>
        <dbReference type="Proteomes" id="UP000231701"/>
    </source>
</evidence>
<keyword evidence="10 13" id="KW-0472">Membrane</keyword>
<evidence type="ECO:0000256" key="8">
    <source>
        <dbReference type="ARBA" id="ARBA00022927"/>
    </source>
</evidence>
<keyword evidence="15" id="KW-0966">Cell projection</keyword>
<sequence length="358" mass="39527">MAEDQSQKTEEATPKRLEDSRKKGQVPSSKEPSTAFAFLVLASIGFTGAGEFMIERFAALMRDCFSGRLVVDLSPGGMQDLIIKIFSDVAAIVLPIAIPILLIGVLATVMVTGPVFSFETLKPKFEKISPMKGIKRLFSTRALSEFVKSLVKLSVISLACWFSIVDLLPLAIASVRQDALSIARIAVEGSLTLVGLVAFIFFFIALMDVIYQRWEHAKSQRMAQKEIRDEHKESEGDPHLKGKIRQIQMEQSRNRMMSDVPKADVIITNPTHIAIALSYPLGSAGAPKVLAKGRGKVAEKIREIARENEIPIRENKPLARSLFKSVKIGDEIPEHLYEAVAVIIAEIYRIKAEGNARA</sequence>
<name>A0A2K8KV15_MARES</name>
<dbReference type="Gene3D" id="3.40.1690.10">
    <property type="entry name" value="secretion proteins EscU"/>
    <property type="match status" value="1"/>
</dbReference>
<evidence type="ECO:0000256" key="13">
    <source>
        <dbReference type="RuleBase" id="RU364091"/>
    </source>
</evidence>
<dbReference type="InterPro" id="IPR029025">
    <property type="entry name" value="T3SS_substrate_exporter_C"/>
</dbReference>
<dbReference type="OrthoDB" id="5289470at2"/>
<feature type="region of interest" description="Disordered" evidence="14">
    <location>
        <begin position="1"/>
        <end position="30"/>
    </location>
</feature>
<dbReference type="GO" id="GO:0005886">
    <property type="term" value="C:plasma membrane"/>
    <property type="evidence" value="ECO:0007669"/>
    <property type="project" value="UniProtKB-SubCell"/>
</dbReference>
<comment type="subcellular location">
    <subcellularLocation>
        <location evidence="1">Cell membrane</location>
        <topology evidence="1">Multi-pass membrane protein</topology>
    </subcellularLocation>
</comment>
<keyword evidence="6 13" id="KW-0812">Transmembrane</keyword>
<protein>
    <recommendedName>
        <fullName evidence="3 13">Flagellar biosynthetic protein FlhB</fullName>
    </recommendedName>
</protein>
<dbReference type="Gene3D" id="6.10.250.2080">
    <property type="match status" value="1"/>
</dbReference>
<dbReference type="InterPro" id="IPR006135">
    <property type="entry name" value="T3SS_substrate_exporter"/>
</dbReference>
<dbReference type="InterPro" id="IPR006136">
    <property type="entry name" value="FlhB"/>
</dbReference>
<feature type="transmembrane region" description="Helical" evidence="13">
    <location>
        <begin position="89"/>
        <end position="116"/>
    </location>
</feature>
<dbReference type="KEGG" id="maes:Ga0123461_0144"/>
<evidence type="ECO:0000256" key="7">
    <source>
        <dbReference type="ARBA" id="ARBA00022795"/>
    </source>
</evidence>
<evidence type="ECO:0000256" key="10">
    <source>
        <dbReference type="ARBA" id="ARBA00023136"/>
    </source>
</evidence>
<dbReference type="GO" id="GO:0044780">
    <property type="term" value="P:bacterial-type flagellum assembly"/>
    <property type="evidence" value="ECO:0007669"/>
    <property type="project" value="InterPro"/>
</dbReference>
<feature type="transmembrane region" description="Helical" evidence="13">
    <location>
        <begin position="35"/>
        <end position="54"/>
    </location>
</feature>
<keyword evidence="16" id="KW-1185">Reference proteome</keyword>
<feature type="compositionally biased region" description="Basic and acidic residues" evidence="14">
    <location>
        <begin position="1"/>
        <end position="22"/>
    </location>
</feature>
<evidence type="ECO:0000313" key="15">
    <source>
        <dbReference type="EMBL" id="ATX78597.1"/>
    </source>
</evidence>
<dbReference type="GO" id="GO:0009306">
    <property type="term" value="P:protein secretion"/>
    <property type="evidence" value="ECO:0007669"/>
    <property type="project" value="InterPro"/>
</dbReference>
<dbReference type="PANTHER" id="PTHR30531:SF12">
    <property type="entry name" value="FLAGELLAR BIOSYNTHETIC PROTEIN FLHB"/>
    <property type="match status" value="1"/>
</dbReference>
<evidence type="ECO:0000256" key="2">
    <source>
        <dbReference type="ARBA" id="ARBA00010690"/>
    </source>
</evidence>
<gene>
    <name evidence="13" type="primary">flhB</name>
    <name evidence="15" type="ORF">Ga0123461_0144</name>
</gene>
<keyword evidence="7 13" id="KW-1005">Bacterial flagellum biogenesis</keyword>
<evidence type="ECO:0000256" key="11">
    <source>
        <dbReference type="ARBA" id="ARBA00023225"/>
    </source>
</evidence>
<keyword evidence="5 13" id="KW-1003">Cell membrane</keyword>
<feature type="transmembrane region" description="Helical" evidence="13">
    <location>
        <begin position="153"/>
        <end position="173"/>
    </location>
</feature>
<keyword evidence="4 13" id="KW-0813">Transport</keyword>
<evidence type="ECO:0000256" key="6">
    <source>
        <dbReference type="ARBA" id="ARBA00022692"/>
    </source>
</evidence>
<keyword evidence="11 13" id="KW-1006">Bacterial flagellum protein export</keyword>
<evidence type="ECO:0000256" key="14">
    <source>
        <dbReference type="SAM" id="MobiDB-lite"/>
    </source>
</evidence>
<evidence type="ECO:0000256" key="4">
    <source>
        <dbReference type="ARBA" id="ARBA00022448"/>
    </source>
</evidence>
<dbReference type="NCBIfam" id="TIGR00328">
    <property type="entry name" value="flhB"/>
    <property type="match status" value="1"/>
</dbReference>
<evidence type="ECO:0000256" key="9">
    <source>
        <dbReference type="ARBA" id="ARBA00022989"/>
    </source>
</evidence>
<comment type="similarity">
    <text evidence="2 13">Belongs to the type III secretion exporter family.</text>
</comment>
<evidence type="ECO:0000256" key="1">
    <source>
        <dbReference type="ARBA" id="ARBA00004651"/>
    </source>
</evidence>
<keyword evidence="9 13" id="KW-1133">Transmembrane helix</keyword>
<evidence type="ECO:0000256" key="5">
    <source>
        <dbReference type="ARBA" id="ARBA00022475"/>
    </source>
</evidence>
<evidence type="ECO:0000256" key="12">
    <source>
        <dbReference type="ARBA" id="ARBA00025078"/>
    </source>
</evidence>
<dbReference type="PRINTS" id="PR00950">
    <property type="entry name" value="TYPE3IMSPROT"/>
</dbReference>
<dbReference type="Proteomes" id="UP000231701">
    <property type="component" value="Chromosome"/>
</dbReference>
<keyword evidence="8 13" id="KW-0653">Protein transport</keyword>
<dbReference type="Pfam" id="PF01312">
    <property type="entry name" value="Bac_export_2"/>
    <property type="match status" value="1"/>
</dbReference>
<organism evidence="15 16">
    <name type="scientific">Mariprofundus aestuarium</name>
    <dbReference type="NCBI Taxonomy" id="1921086"/>
    <lineage>
        <taxon>Bacteria</taxon>
        <taxon>Pseudomonadati</taxon>
        <taxon>Pseudomonadota</taxon>
        <taxon>Candidatius Mariprofundia</taxon>
        <taxon>Mariprofundales</taxon>
        <taxon>Mariprofundaceae</taxon>
        <taxon>Mariprofundus</taxon>
    </lineage>
</organism>
<dbReference type="SUPFAM" id="SSF160544">
    <property type="entry name" value="EscU C-terminal domain-like"/>
    <property type="match status" value="1"/>
</dbReference>